<dbReference type="InterPro" id="IPR036008">
    <property type="entry name" value="Aconitase_4Fe-4S_dom"/>
</dbReference>
<dbReference type="InterPro" id="IPR001030">
    <property type="entry name" value="Acoase/IPM_deHydtase_lsu_aba"/>
</dbReference>
<keyword evidence="6 13" id="KW-0479">Metal-binding</keyword>
<dbReference type="Gene3D" id="3.20.19.10">
    <property type="entry name" value="Aconitase, domain 4"/>
    <property type="match status" value="1"/>
</dbReference>
<dbReference type="Pfam" id="PF00694">
    <property type="entry name" value="Aconitase_C"/>
    <property type="match status" value="1"/>
</dbReference>
<evidence type="ECO:0000256" key="12">
    <source>
        <dbReference type="ARBA" id="ARBA00023501"/>
    </source>
</evidence>
<dbReference type="EC" id="4.2.1.3" evidence="13"/>
<dbReference type="AlphaFoldDB" id="A0A815B9E3"/>
<dbReference type="FunFam" id="3.30.499.10:FF:000004">
    <property type="entry name" value="Aconitate hydratase, mitochondrial"/>
    <property type="match status" value="1"/>
</dbReference>
<dbReference type="GO" id="GO:0006099">
    <property type="term" value="P:tricarboxylic acid cycle"/>
    <property type="evidence" value="ECO:0007669"/>
    <property type="project" value="UniProtKB-UniPathway"/>
</dbReference>
<comment type="subcellular location">
    <subcellularLocation>
        <location evidence="2 13">Mitochondrion</location>
    </subcellularLocation>
</comment>
<comment type="function">
    <text evidence="1">Catalyzes the isomerization of citrate to isocitrate via cis-aconitate.</text>
</comment>
<gene>
    <name evidence="17" type="ORF">GPM918_LOCUS27061</name>
    <name evidence="18" type="ORF">SRO942_LOCUS27333</name>
</gene>
<dbReference type="PRINTS" id="PR00415">
    <property type="entry name" value="ACONITASE"/>
</dbReference>
<dbReference type="GO" id="GO:0046872">
    <property type="term" value="F:metal ion binding"/>
    <property type="evidence" value="ECO:0007669"/>
    <property type="project" value="UniProtKB-UniRule"/>
</dbReference>
<reference evidence="17" key="1">
    <citation type="submission" date="2021-02" db="EMBL/GenBank/DDBJ databases">
        <authorList>
            <person name="Nowell W R."/>
        </authorList>
    </citation>
    <scope>NUCLEOTIDE SEQUENCE</scope>
</reference>
<feature type="domain" description="Aconitase A/isopropylmalate dehydratase small subunit swivel" evidence="16">
    <location>
        <begin position="604"/>
        <end position="732"/>
    </location>
</feature>
<comment type="similarity">
    <text evidence="4 13">Belongs to the aconitase/IPM isomerase family.</text>
</comment>
<dbReference type="Gene3D" id="3.40.1060.10">
    <property type="entry name" value="Aconitase, Domain 2"/>
    <property type="match status" value="1"/>
</dbReference>
<keyword evidence="7 13" id="KW-0809">Transit peptide</keyword>
<dbReference type="SUPFAM" id="SSF52016">
    <property type="entry name" value="LeuD/IlvD-like"/>
    <property type="match status" value="1"/>
</dbReference>
<dbReference type="FunFam" id="3.30.499.10:FF:000003">
    <property type="entry name" value="Aconitate hydratase, mitochondrial"/>
    <property type="match status" value="1"/>
</dbReference>
<dbReference type="InterPro" id="IPR015931">
    <property type="entry name" value="Acnase/IPM_dHydase_lsu_aba_1/3"/>
</dbReference>
<protein>
    <recommendedName>
        <fullName evidence="13">Aconitate hydratase, mitochondrial</fullName>
        <shortName evidence="13">Aconitase</shortName>
        <ecNumber evidence="13">4.2.1.3</ecNumber>
    </recommendedName>
</protein>
<dbReference type="GO" id="GO:0005829">
    <property type="term" value="C:cytosol"/>
    <property type="evidence" value="ECO:0007669"/>
    <property type="project" value="TreeGrafter"/>
</dbReference>
<accession>A0A815B9E3</accession>
<feature type="domain" description="Aconitase/3-isopropylmalate dehydratase large subunit alpha/beta/alpha" evidence="15">
    <location>
        <begin position="87"/>
        <end position="524"/>
    </location>
</feature>
<dbReference type="Proteomes" id="UP000663829">
    <property type="component" value="Unassembled WGS sequence"/>
</dbReference>
<dbReference type="Proteomes" id="UP000681722">
    <property type="component" value="Unassembled WGS sequence"/>
</dbReference>
<keyword evidence="8 13" id="KW-0408">Iron</keyword>
<evidence type="ECO:0000313" key="18">
    <source>
        <dbReference type="EMBL" id="CAF4058652.1"/>
    </source>
</evidence>
<evidence type="ECO:0000259" key="15">
    <source>
        <dbReference type="Pfam" id="PF00330"/>
    </source>
</evidence>
<dbReference type="PROSITE" id="PS00450">
    <property type="entry name" value="ACONITASE_1"/>
    <property type="match status" value="1"/>
</dbReference>
<keyword evidence="11 13" id="KW-0456">Lyase</keyword>
<evidence type="ECO:0000256" key="3">
    <source>
        <dbReference type="ARBA" id="ARBA00004717"/>
    </source>
</evidence>
<dbReference type="GO" id="GO:0051539">
    <property type="term" value="F:4 iron, 4 sulfur cluster binding"/>
    <property type="evidence" value="ECO:0007669"/>
    <property type="project" value="UniProtKB-UniRule"/>
</dbReference>
<dbReference type="InterPro" id="IPR015932">
    <property type="entry name" value="Aconitase_dom2"/>
</dbReference>
<dbReference type="InterPro" id="IPR000573">
    <property type="entry name" value="AconitaseA/IPMdHydase_ssu_swvl"/>
</dbReference>
<dbReference type="OrthoDB" id="2224430at2759"/>
<comment type="pathway">
    <text evidence="3">Carbohydrate metabolism; tricarboxylic acid cycle; isocitrate from oxaloacetate: step 2/2.</text>
</comment>
<evidence type="ECO:0000256" key="6">
    <source>
        <dbReference type="ARBA" id="ARBA00022723"/>
    </source>
</evidence>
<dbReference type="FunFam" id="3.20.19.10:FF:000002">
    <property type="entry name" value="Aconitate hydratase, mitochondrial"/>
    <property type="match status" value="1"/>
</dbReference>
<evidence type="ECO:0000256" key="4">
    <source>
        <dbReference type="ARBA" id="ARBA00007185"/>
    </source>
</evidence>
<keyword evidence="5" id="KW-0816">Tricarboxylic acid cycle</keyword>
<sequence>MWTKGGALVSTIEKFACATQTISPVRRLCLTRTIYASSTQTSKSKESSSKKVPLSRFEPDTFVNYEKLSTNLDIVKKRLNHPLTLSEKILYSHLDDPKNQKIERGKSYLRLRPDRVAMQDATAQMAVLQFISSGLPNVLCPTTIHCDHLIEAQISGEQDLKRAKDLNKEVFNFLATASAKYGIGFWKPGSGIIHQIIIENYAYPGVLLIGTDSHTPNGGGLGGLCIGVGGADAVDVMANMPWELKCPKVIGVRLTGELSGWTAPKDIILKLAGILTVKGGTGAIIEYFGPGVESISCTGMGTICNMGAEIGATTSVFPYNARMGEFLKATNREDIATLANEYQQQLLTSDEGCKYDQVVDINLTELVPHVNGPFTPDLAHPIAKLGEAAKKNNWPLDIRVGLIGSCTNSSYEDMGRSASIAQQAIDKGIKAKCMFTVTPGSEQVRATIERDGIAEKLRQIGGIVLANACGPCIGQWDRQDIKKGEKNTIISSYNRNFTGRNDANPNTHAFVASPDIVTAMVLTGDLTFNPLTDSLTAADGSKFKLKPPTGDNLPSKGFDPGVDTYQEPPKEGSSLKVDVDPKSARLQLLEPFEKWDKKDFVDLPILIKIKGKCTTDHISAAGPWLKYRGHLDNISNNMFIAAVNEENNEANKVRNALTNEWGKVPDTARYYKGKGVSWVVIGDENYGEGSSREHAALEPRHLGARAIIVKSFARIHETNLKKQGLLALTFDNPEDYSKIKPDDKISILGLDKLAPGEPVNCRIKHADGKTETIKLNHTFNEPQIEWFKAGSALNAMKLFFIERDKQKSQQKQKNA</sequence>
<comment type="caution">
    <text evidence="17">The sequence shown here is derived from an EMBL/GenBank/DDBJ whole genome shotgun (WGS) entry which is preliminary data.</text>
</comment>
<dbReference type="EMBL" id="CAJOBC010023266">
    <property type="protein sequence ID" value="CAF4058652.1"/>
    <property type="molecule type" value="Genomic_DNA"/>
</dbReference>
<dbReference type="EMBL" id="CAJNOQ010011192">
    <property type="protein sequence ID" value="CAF1270558.1"/>
    <property type="molecule type" value="Genomic_DNA"/>
</dbReference>
<dbReference type="PANTHER" id="PTHR43160:SF3">
    <property type="entry name" value="ACONITATE HYDRATASE, MITOCHONDRIAL"/>
    <property type="match status" value="1"/>
</dbReference>
<dbReference type="UniPathway" id="UPA00223">
    <property type="reaction ID" value="UER00718"/>
</dbReference>
<dbReference type="NCBIfam" id="TIGR01340">
    <property type="entry name" value="aconitase_mito"/>
    <property type="match status" value="1"/>
</dbReference>
<evidence type="ECO:0000259" key="16">
    <source>
        <dbReference type="Pfam" id="PF00694"/>
    </source>
</evidence>
<evidence type="ECO:0000256" key="11">
    <source>
        <dbReference type="ARBA" id="ARBA00023239"/>
    </source>
</evidence>
<evidence type="ECO:0000256" key="10">
    <source>
        <dbReference type="ARBA" id="ARBA00023128"/>
    </source>
</evidence>
<evidence type="ECO:0000256" key="1">
    <source>
        <dbReference type="ARBA" id="ARBA00003113"/>
    </source>
</evidence>
<evidence type="ECO:0000256" key="5">
    <source>
        <dbReference type="ARBA" id="ARBA00022532"/>
    </source>
</evidence>
<keyword evidence="9 13" id="KW-0411">Iron-sulfur</keyword>
<keyword evidence="19" id="KW-1185">Reference proteome</keyword>
<dbReference type="PROSITE" id="PS01244">
    <property type="entry name" value="ACONITASE_2"/>
    <property type="match status" value="1"/>
</dbReference>
<comment type="cofactor">
    <cofactor evidence="13">
        <name>[4Fe-4S] cluster</name>
        <dbReference type="ChEBI" id="CHEBI:49883"/>
    </cofactor>
    <text evidence="13">Binds 1 [4Fe-4S] cluster per subunit.</text>
</comment>
<feature type="region of interest" description="Disordered" evidence="14">
    <location>
        <begin position="539"/>
        <end position="576"/>
    </location>
</feature>
<dbReference type="FunFam" id="3.40.1060.10:FF:000001">
    <property type="entry name" value="Aconitate hydratase, mitochondrial"/>
    <property type="match status" value="1"/>
</dbReference>
<comment type="catalytic activity">
    <reaction evidence="12 13">
        <text>citrate = D-threo-isocitrate</text>
        <dbReference type="Rhea" id="RHEA:10336"/>
        <dbReference type="ChEBI" id="CHEBI:15562"/>
        <dbReference type="ChEBI" id="CHEBI:16947"/>
        <dbReference type="EC" id="4.2.1.3"/>
    </reaction>
</comment>
<dbReference type="InterPro" id="IPR015928">
    <property type="entry name" value="Aconitase/3IPM_dehydase_swvl"/>
</dbReference>
<dbReference type="Pfam" id="PF00330">
    <property type="entry name" value="Aconitase"/>
    <property type="match status" value="1"/>
</dbReference>
<keyword evidence="10 13" id="KW-0496">Mitochondrion</keyword>
<dbReference type="PANTHER" id="PTHR43160">
    <property type="entry name" value="ACONITATE HYDRATASE B"/>
    <property type="match status" value="1"/>
</dbReference>
<dbReference type="SUPFAM" id="SSF53732">
    <property type="entry name" value="Aconitase iron-sulfur domain"/>
    <property type="match status" value="1"/>
</dbReference>
<dbReference type="InterPro" id="IPR050926">
    <property type="entry name" value="Aconitase/IPM_isomerase"/>
</dbReference>
<evidence type="ECO:0000256" key="13">
    <source>
        <dbReference type="RuleBase" id="RU362107"/>
    </source>
</evidence>
<evidence type="ECO:0000256" key="8">
    <source>
        <dbReference type="ARBA" id="ARBA00023004"/>
    </source>
</evidence>
<dbReference type="NCBIfam" id="NF005558">
    <property type="entry name" value="PRK07229.1"/>
    <property type="match status" value="1"/>
</dbReference>
<dbReference type="GO" id="GO:0003994">
    <property type="term" value="F:aconitate hydratase activity"/>
    <property type="evidence" value="ECO:0007669"/>
    <property type="project" value="UniProtKB-EC"/>
</dbReference>
<dbReference type="CDD" id="cd01584">
    <property type="entry name" value="AcnA_Mitochondrial"/>
    <property type="match status" value="1"/>
</dbReference>
<evidence type="ECO:0000256" key="7">
    <source>
        <dbReference type="ARBA" id="ARBA00022946"/>
    </source>
</evidence>
<evidence type="ECO:0000256" key="9">
    <source>
        <dbReference type="ARBA" id="ARBA00023014"/>
    </source>
</evidence>
<dbReference type="Gene3D" id="3.30.499.10">
    <property type="entry name" value="Aconitase, domain 3"/>
    <property type="match status" value="2"/>
</dbReference>
<evidence type="ECO:0000256" key="14">
    <source>
        <dbReference type="SAM" id="MobiDB-lite"/>
    </source>
</evidence>
<name>A0A815B9E3_9BILA</name>
<evidence type="ECO:0000313" key="19">
    <source>
        <dbReference type="Proteomes" id="UP000663829"/>
    </source>
</evidence>
<evidence type="ECO:0000256" key="2">
    <source>
        <dbReference type="ARBA" id="ARBA00004173"/>
    </source>
</evidence>
<dbReference type="InterPro" id="IPR018136">
    <property type="entry name" value="Aconitase_4Fe-4S_BS"/>
</dbReference>
<dbReference type="InterPro" id="IPR006248">
    <property type="entry name" value="Aconitase_mito-like"/>
</dbReference>
<proteinExistence type="inferred from homology"/>
<evidence type="ECO:0000313" key="17">
    <source>
        <dbReference type="EMBL" id="CAF1270558.1"/>
    </source>
</evidence>
<organism evidence="17 19">
    <name type="scientific">Didymodactylos carnosus</name>
    <dbReference type="NCBI Taxonomy" id="1234261"/>
    <lineage>
        <taxon>Eukaryota</taxon>
        <taxon>Metazoa</taxon>
        <taxon>Spiralia</taxon>
        <taxon>Gnathifera</taxon>
        <taxon>Rotifera</taxon>
        <taxon>Eurotatoria</taxon>
        <taxon>Bdelloidea</taxon>
        <taxon>Philodinida</taxon>
        <taxon>Philodinidae</taxon>
        <taxon>Didymodactylos</taxon>
    </lineage>
</organism>
<dbReference type="GO" id="GO:0005739">
    <property type="term" value="C:mitochondrion"/>
    <property type="evidence" value="ECO:0007669"/>
    <property type="project" value="UniProtKB-SubCell"/>
</dbReference>